<protein>
    <submittedName>
        <fullName evidence="1">Uncharacterized protein</fullName>
    </submittedName>
</protein>
<evidence type="ECO:0000313" key="2">
    <source>
        <dbReference type="Proteomes" id="UP000598146"/>
    </source>
</evidence>
<keyword evidence="2" id="KW-1185">Reference proteome</keyword>
<dbReference type="Proteomes" id="UP000598146">
    <property type="component" value="Unassembled WGS sequence"/>
</dbReference>
<organism evidence="1 2">
    <name type="scientific">Actinoplanes aureus</name>
    <dbReference type="NCBI Taxonomy" id="2792083"/>
    <lineage>
        <taxon>Bacteria</taxon>
        <taxon>Bacillati</taxon>
        <taxon>Actinomycetota</taxon>
        <taxon>Actinomycetes</taxon>
        <taxon>Micromonosporales</taxon>
        <taxon>Micromonosporaceae</taxon>
        <taxon>Actinoplanes</taxon>
    </lineage>
</organism>
<accession>A0A931G3U5</accession>
<evidence type="ECO:0000313" key="1">
    <source>
        <dbReference type="EMBL" id="MBG0564599.1"/>
    </source>
</evidence>
<comment type="caution">
    <text evidence="1">The sequence shown here is derived from an EMBL/GenBank/DDBJ whole genome shotgun (WGS) entry which is preliminary data.</text>
</comment>
<sequence>MAATTVSHREFTTLLGLRHRVGLPPRDVRCELATGHEGSHMAFALAAAGGDEWWWARWTTGGCEVVPLDPCDTVCPAEHDDCLLPAGHAGPHSFQF</sequence>
<dbReference type="RefSeq" id="WP_196416372.1">
    <property type="nucleotide sequence ID" value="NZ_JADQTO010000011.1"/>
</dbReference>
<dbReference type="EMBL" id="JADQTO010000011">
    <property type="protein sequence ID" value="MBG0564599.1"/>
    <property type="molecule type" value="Genomic_DNA"/>
</dbReference>
<dbReference type="AlphaFoldDB" id="A0A931G3U5"/>
<proteinExistence type="predicted"/>
<name>A0A931G3U5_9ACTN</name>
<reference evidence="1" key="1">
    <citation type="submission" date="2020-11" db="EMBL/GenBank/DDBJ databases">
        <title>Isolation and identification of active actinomycetes.</title>
        <authorList>
            <person name="Sun X."/>
        </authorList>
    </citation>
    <scope>NUCLEOTIDE SEQUENCE</scope>
    <source>
        <strain evidence="1">NEAU-A11</strain>
    </source>
</reference>
<gene>
    <name evidence="1" type="ORF">I4J89_24425</name>
</gene>